<dbReference type="Pfam" id="PF13910">
    <property type="entry name" value="DUF4209"/>
    <property type="match status" value="1"/>
</dbReference>
<dbReference type="InterPro" id="IPR025209">
    <property type="entry name" value="DUF4209"/>
</dbReference>
<sequence length="583" mass="66858">MNPSKSTLDDKLITLETLIGVSEYAIKSKLEELRDSDKEEEPCQEWIYEILAFSFRENSANHKNSWGTYFAPMMIVPTEDGQVLESPSIQLVNEKVISYWTERFQSTNNSLMQARYAGLVWDFTEKTTGKKPHYSVAITYCQALLKVAKERNHEYAVDIIQKLERGLFIATSFKSQELIRSAKEIILDYERFVAEDSKPGLWGFSFDLLIDSKKVILSTEEEKEVIEDLEDRLNRLKDGTICEKAAERLARYYRSKGLEEECSRVIRTLGKSFESTSSRVDPLTASSLLEHMHRVYTQFNLLDDAERLVKIIRELGIKVQNDMKAIPHEMKISLDELEVYIEQILDGNLDEALTRIAIHYIPQRNEIEKQLYDLTRIAPISFLLDKHITDEQGRFVATVGSLEEDLDGNVVIQASQNLNVSAIFLNAVLDQAIKKFSIDSDKLVNYLFHSPVFDTLQRDFLLKGVQNYFERDFIVATHLLIPQIEAAVRKLVEISGGTVLKRGRGGGFHLITLDDLLRSEQVKQALGEDASLYFRVVLTDQRGWNIRNDVCHGISLQHKCSQVVVERLIHILLVLGLLRHKQL</sequence>
<dbReference type="Proteomes" id="UP000642094">
    <property type="component" value="Unassembled WGS sequence"/>
</dbReference>
<evidence type="ECO:0000313" key="2">
    <source>
        <dbReference type="EMBL" id="MBD2190068.1"/>
    </source>
</evidence>
<evidence type="ECO:0000259" key="1">
    <source>
        <dbReference type="Pfam" id="PF13910"/>
    </source>
</evidence>
<keyword evidence="3" id="KW-1185">Reference proteome</keyword>
<reference evidence="2 3" key="1">
    <citation type="journal article" date="2020" name="ISME J.">
        <title>Comparative genomics reveals insights into cyanobacterial evolution and habitat adaptation.</title>
        <authorList>
            <person name="Chen M.Y."/>
            <person name="Teng W.K."/>
            <person name="Zhao L."/>
            <person name="Hu C.X."/>
            <person name="Zhou Y.K."/>
            <person name="Han B.P."/>
            <person name="Song L.R."/>
            <person name="Shu W.S."/>
        </authorList>
    </citation>
    <scope>NUCLEOTIDE SEQUENCE [LARGE SCALE GENOMIC DNA]</scope>
    <source>
        <strain evidence="2 3">FACHB-723</strain>
    </source>
</reference>
<evidence type="ECO:0000313" key="3">
    <source>
        <dbReference type="Proteomes" id="UP000642094"/>
    </source>
</evidence>
<gene>
    <name evidence="2" type="ORF">H6F41_18255</name>
</gene>
<accession>A0ABR8A215</accession>
<dbReference type="RefSeq" id="WP_190404875.1">
    <property type="nucleotide sequence ID" value="NZ_JACJQB010000075.1"/>
</dbReference>
<organism evidence="2 3">
    <name type="scientific">Pseudanabaena mucicola FACHB-723</name>
    <dbReference type="NCBI Taxonomy" id="2692860"/>
    <lineage>
        <taxon>Bacteria</taxon>
        <taxon>Bacillati</taxon>
        <taxon>Cyanobacteriota</taxon>
        <taxon>Cyanophyceae</taxon>
        <taxon>Pseudanabaenales</taxon>
        <taxon>Pseudanabaenaceae</taxon>
        <taxon>Pseudanabaena</taxon>
    </lineage>
</organism>
<proteinExistence type="predicted"/>
<dbReference type="EMBL" id="JACJQB010000075">
    <property type="protein sequence ID" value="MBD2190068.1"/>
    <property type="molecule type" value="Genomic_DNA"/>
</dbReference>
<feature type="domain" description="DUF4209" evidence="1">
    <location>
        <begin position="484"/>
        <end position="573"/>
    </location>
</feature>
<protein>
    <submittedName>
        <fullName evidence="2">DUF4209 domain-containing protein</fullName>
    </submittedName>
</protein>
<comment type="caution">
    <text evidence="2">The sequence shown here is derived from an EMBL/GenBank/DDBJ whole genome shotgun (WGS) entry which is preliminary data.</text>
</comment>
<name>A0ABR8A215_9CYAN</name>